<gene>
    <name evidence="1" type="ORF">GGX14DRAFT_465090</name>
</gene>
<dbReference type="AlphaFoldDB" id="A0AAD6V375"/>
<sequence>MIREGTRFGNGQALTVVEFRNEEVSGVEPPDPDFIRIHAALAKVLYLCGAGEHFDDVERDAECATTLRADGTTDFGSLLMSRLVTV</sequence>
<dbReference type="EMBL" id="JARJCW010000059">
    <property type="protein sequence ID" value="KAJ7201326.1"/>
    <property type="molecule type" value="Genomic_DNA"/>
</dbReference>
<protein>
    <submittedName>
        <fullName evidence="1">Uncharacterized protein</fullName>
    </submittedName>
</protein>
<comment type="caution">
    <text evidence="1">The sequence shown here is derived from an EMBL/GenBank/DDBJ whole genome shotgun (WGS) entry which is preliminary data.</text>
</comment>
<name>A0AAD6V375_9AGAR</name>
<organism evidence="1 2">
    <name type="scientific">Mycena pura</name>
    <dbReference type="NCBI Taxonomy" id="153505"/>
    <lineage>
        <taxon>Eukaryota</taxon>
        <taxon>Fungi</taxon>
        <taxon>Dikarya</taxon>
        <taxon>Basidiomycota</taxon>
        <taxon>Agaricomycotina</taxon>
        <taxon>Agaricomycetes</taxon>
        <taxon>Agaricomycetidae</taxon>
        <taxon>Agaricales</taxon>
        <taxon>Marasmiineae</taxon>
        <taxon>Mycenaceae</taxon>
        <taxon>Mycena</taxon>
    </lineage>
</organism>
<proteinExistence type="predicted"/>
<evidence type="ECO:0000313" key="1">
    <source>
        <dbReference type="EMBL" id="KAJ7201326.1"/>
    </source>
</evidence>
<accession>A0AAD6V375</accession>
<reference evidence="1" key="1">
    <citation type="submission" date="2023-03" db="EMBL/GenBank/DDBJ databases">
        <title>Massive genome expansion in bonnet fungi (Mycena s.s.) driven by repeated elements and novel gene families across ecological guilds.</title>
        <authorList>
            <consortium name="Lawrence Berkeley National Laboratory"/>
            <person name="Harder C.B."/>
            <person name="Miyauchi S."/>
            <person name="Viragh M."/>
            <person name="Kuo A."/>
            <person name="Thoen E."/>
            <person name="Andreopoulos B."/>
            <person name="Lu D."/>
            <person name="Skrede I."/>
            <person name="Drula E."/>
            <person name="Henrissat B."/>
            <person name="Morin E."/>
            <person name="Kohler A."/>
            <person name="Barry K."/>
            <person name="LaButti K."/>
            <person name="Morin E."/>
            <person name="Salamov A."/>
            <person name="Lipzen A."/>
            <person name="Mereny Z."/>
            <person name="Hegedus B."/>
            <person name="Baldrian P."/>
            <person name="Stursova M."/>
            <person name="Weitz H."/>
            <person name="Taylor A."/>
            <person name="Grigoriev I.V."/>
            <person name="Nagy L.G."/>
            <person name="Martin F."/>
            <person name="Kauserud H."/>
        </authorList>
    </citation>
    <scope>NUCLEOTIDE SEQUENCE</scope>
    <source>
        <strain evidence="1">9144</strain>
    </source>
</reference>
<dbReference type="Proteomes" id="UP001219525">
    <property type="component" value="Unassembled WGS sequence"/>
</dbReference>
<evidence type="ECO:0000313" key="2">
    <source>
        <dbReference type="Proteomes" id="UP001219525"/>
    </source>
</evidence>
<keyword evidence="2" id="KW-1185">Reference proteome</keyword>